<keyword evidence="1" id="KW-0808">Transferase</keyword>
<accession>A0A382EDG4</accession>
<evidence type="ECO:0000256" key="1">
    <source>
        <dbReference type="ARBA" id="ARBA00022679"/>
    </source>
</evidence>
<evidence type="ECO:0000313" key="2">
    <source>
        <dbReference type="EMBL" id="SVB48690.1"/>
    </source>
</evidence>
<dbReference type="InterPro" id="IPR003673">
    <property type="entry name" value="CoA-Trfase_fam_III"/>
</dbReference>
<dbReference type="PANTHER" id="PTHR48207:SF3">
    <property type="entry name" value="SUCCINATE--HYDROXYMETHYLGLUTARATE COA-TRANSFERASE"/>
    <property type="match status" value="1"/>
</dbReference>
<dbReference type="InterPro" id="IPR050483">
    <property type="entry name" value="CoA-transferase_III_domain"/>
</dbReference>
<dbReference type="PANTHER" id="PTHR48207">
    <property type="entry name" value="SUCCINATE--HYDROXYMETHYLGLUTARATE COA-TRANSFERASE"/>
    <property type="match status" value="1"/>
</dbReference>
<evidence type="ECO:0008006" key="3">
    <source>
        <dbReference type="Google" id="ProtNLM"/>
    </source>
</evidence>
<dbReference type="GO" id="GO:0008410">
    <property type="term" value="F:CoA-transferase activity"/>
    <property type="evidence" value="ECO:0007669"/>
    <property type="project" value="TreeGrafter"/>
</dbReference>
<dbReference type="SUPFAM" id="SSF89796">
    <property type="entry name" value="CoA-transferase family III (CaiB/BaiF)"/>
    <property type="match status" value="1"/>
</dbReference>
<dbReference type="EMBL" id="UINC01043941">
    <property type="protein sequence ID" value="SVB48690.1"/>
    <property type="molecule type" value="Genomic_DNA"/>
</dbReference>
<dbReference type="InterPro" id="IPR044855">
    <property type="entry name" value="CoA-Trfase_III_dom3_sf"/>
</dbReference>
<proteinExistence type="predicted"/>
<gene>
    <name evidence="2" type="ORF">METZ01_LOCUS201544</name>
</gene>
<dbReference type="AlphaFoldDB" id="A0A382EDG4"/>
<sequence>PWKDFQSSDLISLAASGFMQITGDPDGPPMRQGNEQSHFPGAQHAASAIMAALFYRDIQDGTGQHIDVSMQEAMITFYTDAHPTLAWMQRGENVTRVGATSTLVIPLGVYPSSDGWISAGIITPREWEGLSQWMYEVTGNEEILNDNYKGGNQDRAPYNDLITAMVIDFTTRFTSEELFHQGQERNLVIIPVNSVSDLLSDPQLEASNFWFDLDHAEAGTLKYPLGVFDSEDVSPITNPAPHLGQDNEAIFGGELGLSDSELVALRAQGAI</sequence>
<dbReference type="Gene3D" id="3.40.50.10540">
    <property type="entry name" value="Crotonobetainyl-coa:carnitine coa-transferase, domain 1"/>
    <property type="match status" value="1"/>
</dbReference>
<dbReference type="InterPro" id="IPR023606">
    <property type="entry name" value="CoA-Trfase_III_dom_1_sf"/>
</dbReference>
<name>A0A382EDG4_9ZZZZ</name>
<dbReference type="Pfam" id="PF02515">
    <property type="entry name" value="CoA_transf_3"/>
    <property type="match status" value="1"/>
</dbReference>
<dbReference type="Gene3D" id="3.30.1540.10">
    <property type="entry name" value="formyl-coa transferase, domain 3"/>
    <property type="match status" value="1"/>
</dbReference>
<protein>
    <recommendedName>
        <fullName evidence="3">CoA transferase</fullName>
    </recommendedName>
</protein>
<reference evidence="2" key="1">
    <citation type="submission" date="2018-05" db="EMBL/GenBank/DDBJ databases">
        <authorList>
            <person name="Lanie J.A."/>
            <person name="Ng W.-L."/>
            <person name="Kazmierczak K.M."/>
            <person name="Andrzejewski T.M."/>
            <person name="Davidsen T.M."/>
            <person name="Wayne K.J."/>
            <person name="Tettelin H."/>
            <person name="Glass J.I."/>
            <person name="Rusch D."/>
            <person name="Podicherti R."/>
            <person name="Tsui H.-C.T."/>
            <person name="Winkler M.E."/>
        </authorList>
    </citation>
    <scope>NUCLEOTIDE SEQUENCE</scope>
</reference>
<organism evidence="2">
    <name type="scientific">marine metagenome</name>
    <dbReference type="NCBI Taxonomy" id="408172"/>
    <lineage>
        <taxon>unclassified sequences</taxon>
        <taxon>metagenomes</taxon>
        <taxon>ecological metagenomes</taxon>
    </lineage>
</organism>
<feature type="non-terminal residue" evidence="2">
    <location>
        <position position="1"/>
    </location>
</feature>